<feature type="region of interest" description="Disordered" evidence="5">
    <location>
        <begin position="1"/>
        <end position="24"/>
    </location>
</feature>
<feature type="transmembrane region" description="Helical" evidence="6">
    <location>
        <begin position="497"/>
        <end position="517"/>
    </location>
</feature>
<dbReference type="GO" id="GO:0022857">
    <property type="term" value="F:transmembrane transporter activity"/>
    <property type="evidence" value="ECO:0007669"/>
    <property type="project" value="InterPro"/>
</dbReference>
<evidence type="ECO:0000259" key="7">
    <source>
        <dbReference type="PROSITE" id="PS50850"/>
    </source>
</evidence>
<evidence type="ECO:0000256" key="6">
    <source>
        <dbReference type="SAM" id="Phobius"/>
    </source>
</evidence>
<sequence>MVDSSTQLLSQSNSSNSFAQQPHQDDEQISTISSIVEECIGELNWTQLLQVFLVSFAWFFDGQQTFITIFTDAQPSWHCANQTGSRFASNNSCKSTTMSTKRASICELSKDLWVWDESKQVSIISEWDLECVNTIITGLPASMFFTGCLIGGIVLATLADASLGRKSMIFYSCLLMSFSSFLASFSTNIWIYSALKFVCGFGRSTLGTTTLVLASELVSKRWRGQVGVFGFLVCTLGFLTLPPIAYLNKGSSWRNLYIVTSLPGILYCILVYLFLHESPRWLLIRGRKEEAIKVLKSITSLSLTTQSDYLDLAISNIMPLKEETMKVDLYSTFKILMQNRWSSRRIMVIVAMGLGIGLVYYGMPLGVGMLSFNLYLSVTFNALLEIPSTILTFIFIHKFNRKSMLLFLTTLSGISSVLASIEVTNFTISLQLVFELVSFFCAYTAYNVLIIFGSELFPTCVRNCALSLLRQAVALGGTISPMLVGAGREHNNKFLCYGILGLAIGFLGLFVSFACFFDGQQTFITIFTDAQPSWHCTTNQEVANRVLPKAPPCETSPRTHGLGTNQLRLP</sequence>
<keyword evidence="4 6" id="KW-0472">Membrane</keyword>
<dbReference type="PANTHER" id="PTHR24064">
    <property type="entry name" value="SOLUTE CARRIER FAMILY 22 MEMBER"/>
    <property type="match status" value="1"/>
</dbReference>
<dbReference type="GO" id="GO:0016020">
    <property type="term" value="C:membrane"/>
    <property type="evidence" value="ECO:0007669"/>
    <property type="project" value="UniProtKB-SubCell"/>
</dbReference>
<evidence type="ECO:0000256" key="4">
    <source>
        <dbReference type="ARBA" id="ARBA00023136"/>
    </source>
</evidence>
<dbReference type="InterPro" id="IPR036259">
    <property type="entry name" value="MFS_trans_sf"/>
</dbReference>
<dbReference type="Gene3D" id="1.20.1250.20">
    <property type="entry name" value="MFS general substrate transporter like domains"/>
    <property type="match status" value="1"/>
</dbReference>
<evidence type="ECO:0000256" key="1">
    <source>
        <dbReference type="ARBA" id="ARBA00004141"/>
    </source>
</evidence>
<evidence type="ECO:0000313" key="8">
    <source>
        <dbReference type="EMBL" id="RYR70926.1"/>
    </source>
</evidence>
<dbReference type="InterPro" id="IPR020846">
    <property type="entry name" value="MFS_dom"/>
</dbReference>
<dbReference type="STRING" id="3818.A0A445E633"/>
<dbReference type="PROSITE" id="PS50850">
    <property type="entry name" value="MFS"/>
    <property type="match status" value="1"/>
</dbReference>
<feature type="compositionally biased region" description="Polar residues" evidence="5">
    <location>
        <begin position="556"/>
        <end position="570"/>
    </location>
</feature>
<dbReference type="Proteomes" id="UP000289738">
    <property type="component" value="Chromosome A02"/>
</dbReference>
<feature type="transmembrane region" description="Helical" evidence="6">
    <location>
        <begin position="464"/>
        <end position="485"/>
    </location>
</feature>
<feature type="compositionally biased region" description="Low complexity" evidence="5">
    <location>
        <begin position="1"/>
        <end position="17"/>
    </location>
</feature>
<name>A0A445E633_ARAHY</name>
<accession>A0A445E633</accession>
<feature type="transmembrane region" description="Helical" evidence="6">
    <location>
        <begin position="433"/>
        <end position="452"/>
    </location>
</feature>
<keyword evidence="9" id="KW-1185">Reference proteome</keyword>
<evidence type="ECO:0000313" key="9">
    <source>
        <dbReference type="Proteomes" id="UP000289738"/>
    </source>
</evidence>
<proteinExistence type="predicted"/>
<gene>
    <name evidence="8" type="ORF">Ahy_A02g005228</name>
</gene>
<feature type="transmembrane region" description="Helical" evidence="6">
    <location>
        <begin position="168"/>
        <end position="185"/>
    </location>
</feature>
<keyword evidence="3 6" id="KW-1133">Transmembrane helix</keyword>
<dbReference type="SUPFAM" id="SSF103473">
    <property type="entry name" value="MFS general substrate transporter"/>
    <property type="match status" value="1"/>
</dbReference>
<evidence type="ECO:0000256" key="5">
    <source>
        <dbReference type="SAM" id="MobiDB-lite"/>
    </source>
</evidence>
<dbReference type="InterPro" id="IPR005828">
    <property type="entry name" value="MFS_sugar_transport-like"/>
</dbReference>
<feature type="transmembrane region" description="Helical" evidence="6">
    <location>
        <begin position="403"/>
        <end position="421"/>
    </location>
</feature>
<reference evidence="8 9" key="1">
    <citation type="submission" date="2019-01" db="EMBL/GenBank/DDBJ databases">
        <title>Sequencing of cultivated peanut Arachis hypogaea provides insights into genome evolution and oil improvement.</title>
        <authorList>
            <person name="Chen X."/>
        </authorList>
    </citation>
    <scope>NUCLEOTIDE SEQUENCE [LARGE SCALE GENOMIC DNA]</scope>
    <source>
        <strain evidence="9">cv. Fuhuasheng</strain>
        <tissue evidence="8">Leaves</tissue>
    </source>
</reference>
<evidence type="ECO:0000256" key="3">
    <source>
        <dbReference type="ARBA" id="ARBA00022989"/>
    </source>
</evidence>
<feature type="domain" description="Major facilitator superfamily (MFS) profile" evidence="7">
    <location>
        <begin position="50"/>
        <end position="523"/>
    </location>
</feature>
<comment type="caution">
    <text evidence="8">The sequence shown here is derived from an EMBL/GenBank/DDBJ whole genome shotgun (WGS) entry which is preliminary data.</text>
</comment>
<feature type="transmembrane region" description="Helical" evidence="6">
    <location>
        <begin position="256"/>
        <end position="275"/>
    </location>
</feature>
<keyword evidence="2 6" id="KW-0812">Transmembrane</keyword>
<feature type="transmembrane region" description="Helical" evidence="6">
    <location>
        <begin position="346"/>
        <end position="363"/>
    </location>
</feature>
<dbReference type="Pfam" id="PF00083">
    <property type="entry name" value="Sugar_tr"/>
    <property type="match status" value="1"/>
</dbReference>
<feature type="transmembrane region" description="Helical" evidence="6">
    <location>
        <begin position="226"/>
        <end position="244"/>
    </location>
</feature>
<feature type="transmembrane region" description="Helical" evidence="6">
    <location>
        <begin position="191"/>
        <end position="214"/>
    </location>
</feature>
<feature type="region of interest" description="Disordered" evidence="5">
    <location>
        <begin position="551"/>
        <end position="570"/>
    </location>
</feature>
<feature type="transmembrane region" description="Helical" evidence="6">
    <location>
        <begin position="375"/>
        <end position="396"/>
    </location>
</feature>
<protein>
    <recommendedName>
        <fullName evidence="7">Major facilitator superfamily (MFS) profile domain-containing protein</fullName>
    </recommendedName>
</protein>
<dbReference type="EMBL" id="SDMP01000002">
    <property type="protein sequence ID" value="RYR70926.1"/>
    <property type="molecule type" value="Genomic_DNA"/>
</dbReference>
<organism evidence="8 9">
    <name type="scientific">Arachis hypogaea</name>
    <name type="common">Peanut</name>
    <dbReference type="NCBI Taxonomy" id="3818"/>
    <lineage>
        <taxon>Eukaryota</taxon>
        <taxon>Viridiplantae</taxon>
        <taxon>Streptophyta</taxon>
        <taxon>Embryophyta</taxon>
        <taxon>Tracheophyta</taxon>
        <taxon>Spermatophyta</taxon>
        <taxon>Magnoliopsida</taxon>
        <taxon>eudicotyledons</taxon>
        <taxon>Gunneridae</taxon>
        <taxon>Pentapetalae</taxon>
        <taxon>rosids</taxon>
        <taxon>fabids</taxon>
        <taxon>Fabales</taxon>
        <taxon>Fabaceae</taxon>
        <taxon>Papilionoideae</taxon>
        <taxon>50 kb inversion clade</taxon>
        <taxon>dalbergioids sensu lato</taxon>
        <taxon>Dalbergieae</taxon>
        <taxon>Pterocarpus clade</taxon>
        <taxon>Arachis</taxon>
    </lineage>
</organism>
<comment type="subcellular location">
    <subcellularLocation>
        <location evidence="1">Membrane</location>
        <topology evidence="1">Multi-pass membrane protein</topology>
    </subcellularLocation>
</comment>
<evidence type="ECO:0000256" key="2">
    <source>
        <dbReference type="ARBA" id="ARBA00022692"/>
    </source>
</evidence>
<dbReference type="AlphaFoldDB" id="A0A445E633"/>
<feature type="transmembrane region" description="Helical" evidence="6">
    <location>
        <begin position="135"/>
        <end position="156"/>
    </location>
</feature>